<keyword evidence="8 13" id="KW-1133">Transmembrane helix</keyword>
<accession>A0A2P5BSF7</accession>
<evidence type="ECO:0000313" key="17">
    <source>
        <dbReference type="Proteomes" id="UP000237105"/>
    </source>
</evidence>
<feature type="domain" description="Disease resistance R13L4/SHOC-2-like LRR" evidence="15">
    <location>
        <begin position="408"/>
        <end position="616"/>
    </location>
</feature>
<dbReference type="Proteomes" id="UP000237105">
    <property type="component" value="Unassembled WGS sequence"/>
</dbReference>
<evidence type="ECO:0000256" key="1">
    <source>
        <dbReference type="ARBA" id="ARBA00004251"/>
    </source>
</evidence>
<evidence type="ECO:0000256" key="9">
    <source>
        <dbReference type="ARBA" id="ARBA00023136"/>
    </source>
</evidence>
<organism evidence="16 17">
    <name type="scientific">Parasponia andersonii</name>
    <name type="common">Sponia andersonii</name>
    <dbReference type="NCBI Taxonomy" id="3476"/>
    <lineage>
        <taxon>Eukaryota</taxon>
        <taxon>Viridiplantae</taxon>
        <taxon>Streptophyta</taxon>
        <taxon>Embryophyta</taxon>
        <taxon>Tracheophyta</taxon>
        <taxon>Spermatophyta</taxon>
        <taxon>Magnoliopsida</taxon>
        <taxon>eudicotyledons</taxon>
        <taxon>Gunneridae</taxon>
        <taxon>Pentapetalae</taxon>
        <taxon>rosids</taxon>
        <taxon>fabids</taxon>
        <taxon>Rosales</taxon>
        <taxon>Cannabaceae</taxon>
        <taxon>Parasponia</taxon>
    </lineage>
</organism>
<keyword evidence="11" id="KW-0325">Glycoprotein</keyword>
<evidence type="ECO:0000256" key="11">
    <source>
        <dbReference type="ARBA" id="ARBA00023180"/>
    </source>
</evidence>
<evidence type="ECO:0000313" key="16">
    <source>
        <dbReference type="EMBL" id="PON51695.1"/>
    </source>
</evidence>
<dbReference type="PRINTS" id="PR00019">
    <property type="entry name" value="LEURICHRPT"/>
</dbReference>
<keyword evidence="3" id="KW-1003">Cell membrane</keyword>
<dbReference type="PANTHER" id="PTHR48063:SF112">
    <property type="entry name" value="RECEPTOR LIKE PROTEIN 30-LIKE"/>
    <property type="match status" value="1"/>
</dbReference>
<dbReference type="Gene3D" id="3.80.10.10">
    <property type="entry name" value="Ribonuclease Inhibitor"/>
    <property type="match status" value="3"/>
</dbReference>
<dbReference type="Pfam" id="PF13855">
    <property type="entry name" value="LRR_8"/>
    <property type="match status" value="2"/>
</dbReference>
<dbReference type="InterPro" id="IPR001611">
    <property type="entry name" value="Leu-rich_rpt"/>
</dbReference>
<evidence type="ECO:0000256" key="12">
    <source>
        <dbReference type="SAM" id="MobiDB-lite"/>
    </source>
</evidence>
<comment type="subcellular location">
    <subcellularLocation>
        <location evidence="1">Cell membrane</location>
        <topology evidence="1">Single-pass type I membrane protein</topology>
    </subcellularLocation>
</comment>
<comment type="similarity">
    <text evidence="2">Belongs to the RLP family.</text>
</comment>
<evidence type="ECO:0000256" key="10">
    <source>
        <dbReference type="ARBA" id="ARBA00023170"/>
    </source>
</evidence>
<comment type="caution">
    <text evidence="16">The sequence shown here is derived from an EMBL/GenBank/DDBJ whole genome shotgun (WGS) entry which is preliminary data.</text>
</comment>
<dbReference type="AlphaFoldDB" id="A0A2P5BSF7"/>
<evidence type="ECO:0000256" key="3">
    <source>
        <dbReference type="ARBA" id="ARBA00022475"/>
    </source>
</evidence>
<dbReference type="SUPFAM" id="SSF52058">
    <property type="entry name" value="L domain-like"/>
    <property type="match status" value="5"/>
</dbReference>
<dbReference type="InterPro" id="IPR032675">
    <property type="entry name" value="LRR_dom_sf"/>
</dbReference>
<evidence type="ECO:0000256" key="6">
    <source>
        <dbReference type="ARBA" id="ARBA00022729"/>
    </source>
</evidence>
<evidence type="ECO:0000256" key="13">
    <source>
        <dbReference type="SAM" id="Phobius"/>
    </source>
</evidence>
<keyword evidence="10" id="KW-0675">Receptor</keyword>
<evidence type="ECO:0000256" key="7">
    <source>
        <dbReference type="ARBA" id="ARBA00022737"/>
    </source>
</evidence>
<dbReference type="PROSITE" id="PS51450">
    <property type="entry name" value="LRR"/>
    <property type="match status" value="1"/>
</dbReference>
<evidence type="ECO:0000256" key="5">
    <source>
        <dbReference type="ARBA" id="ARBA00022692"/>
    </source>
</evidence>
<evidence type="ECO:0000259" key="15">
    <source>
        <dbReference type="Pfam" id="PF23598"/>
    </source>
</evidence>
<gene>
    <name evidence="16" type="ORF">PanWU01x14_213950</name>
</gene>
<dbReference type="InterPro" id="IPR046956">
    <property type="entry name" value="RLP23-like"/>
</dbReference>
<keyword evidence="6" id="KW-0732">Signal</keyword>
<dbReference type="Pfam" id="PF08263">
    <property type="entry name" value="LRRNT_2"/>
    <property type="match status" value="1"/>
</dbReference>
<dbReference type="SMART" id="SM00369">
    <property type="entry name" value="LRR_TYP"/>
    <property type="match status" value="14"/>
</dbReference>
<dbReference type="InterPro" id="IPR003591">
    <property type="entry name" value="Leu-rich_rpt_typical-subtyp"/>
</dbReference>
<dbReference type="GO" id="GO:0009791">
    <property type="term" value="P:post-embryonic development"/>
    <property type="evidence" value="ECO:0007669"/>
    <property type="project" value="UniProtKB-ARBA"/>
</dbReference>
<protein>
    <submittedName>
        <fullName evidence="16">LRR domain containing protein</fullName>
    </submittedName>
</protein>
<keyword evidence="4" id="KW-0433">Leucine-rich repeat</keyword>
<dbReference type="OrthoDB" id="1600340at2759"/>
<dbReference type="PANTHER" id="PTHR48063">
    <property type="entry name" value="LRR RECEPTOR-LIKE KINASE"/>
    <property type="match status" value="1"/>
</dbReference>
<dbReference type="GO" id="GO:0005886">
    <property type="term" value="C:plasma membrane"/>
    <property type="evidence" value="ECO:0007669"/>
    <property type="project" value="UniProtKB-SubCell"/>
</dbReference>
<feature type="transmembrane region" description="Helical" evidence="13">
    <location>
        <begin position="1003"/>
        <end position="1026"/>
    </location>
</feature>
<evidence type="ECO:0000259" key="14">
    <source>
        <dbReference type="Pfam" id="PF08263"/>
    </source>
</evidence>
<dbReference type="FunFam" id="3.80.10.10:FF:000233">
    <property type="entry name" value="Leucine-rich repeat receptor-like protein kinase TDR"/>
    <property type="match status" value="1"/>
</dbReference>
<dbReference type="FunFam" id="3.80.10.10:FF:000111">
    <property type="entry name" value="LRR receptor-like serine/threonine-protein kinase ERECTA"/>
    <property type="match status" value="1"/>
</dbReference>
<dbReference type="Pfam" id="PF23598">
    <property type="entry name" value="LRR_14"/>
    <property type="match status" value="1"/>
</dbReference>
<dbReference type="InterPro" id="IPR055414">
    <property type="entry name" value="LRR_R13L4/SHOC2-like"/>
</dbReference>
<evidence type="ECO:0000256" key="8">
    <source>
        <dbReference type="ARBA" id="ARBA00022989"/>
    </source>
</evidence>
<reference evidence="17" key="1">
    <citation type="submission" date="2016-06" db="EMBL/GenBank/DDBJ databases">
        <title>Parallel loss of symbiosis genes in relatives of nitrogen-fixing non-legume Parasponia.</title>
        <authorList>
            <person name="Van Velzen R."/>
            <person name="Holmer R."/>
            <person name="Bu F."/>
            <person name="Rutten L."/>
            <person name="Van Zeijl A."/>
            <person name="Liu W."/>
            <person name="Santuari L."/>
            <person name="Cao Q."/>
            <person name="Sharma T."/>
            <person name="Shen D."/>
            <person name="Roswanjaya Y."/>
            <person name="Wardhani T."/>
            <person name="Kalhor M.S."/>
            <person name="Jansen J."/>
            <person name="Van den Hoogen J."/>
            <person name="Gungor B."/>
            <person name="Hartog M."/>
            <person name="Hontelez J."/>
            <person name="Verver J."/>
            <person name="Yang W.-C."/>
            <person name="Schijlen E."/>
            <person name="Repin R."/>
            <person name="Schilthuizen M."/>
            <person name="Schranz E."/>
            <person name="Heidstra R."/>
            <person name="Miyata K."/>
            <person name="Fedorova E."/>
            <person name="Kohlen W."/>
            <person name="Bisseling T."/>
            <person name="Smit S."/>
            <person name="Geurts R."/>
        </authorList>
    </citation>
    <scope>NUCLEOTIDE SEQUENCE [LARGE SCALE GENOMIC DNA]</scope>
    <source>
        <strain evidence="17">cv. WU1-14</strain>
    </source>
</reference>
<dbReference type="EMBL" id="JXTB01000229">
    <property type="protein sequence ID" value="PON51695.1"/>
    <property type="molecule type" value="Genomic_DNA"/>
</dbReference>
<feature type="domain" description="Leucine-rich repeat-containing N-terminal plant-type" evidence="14">
    <location>
        <begin position="47"/>
        <end position="83"/>
    </location>
</feature>
<sequence>AVLHFRTSWCSKMVKFLSVGFFVLAVLFTEGIRSCFCRNSTFGCIEGERKALLKLKQSFDDPSNRLVSWTGTDCCHWKGISCNKDTGHVVKLDLGPTNYSVLEDFYESYVYNFREKLSATEVNPCLLELKHLEYLDLSGNFFRSPIPKFLGSLKHLRYLNLSTAGFYGMIPHRLGNLTSLQTLDLSALDFLHFQELRADNFGWLSGLLSLEYLDMSFVDLIKAHDSMQVLNTLPSLLELRLLGCGIQRSHFPSGSGNSTFLASVQFLDLRFNRLDGPIPNSLQNMTSLRELDLSLNLFNSTVPLWLGNRKGLVHLSLSGNMFENIEGGLLSMLNNHRSLKSLDLSYNNFHGEVLGSNENSSRCLAYDLESLSLRNNEIVGSMPDWLGQLKGLKYLNLRSSSLYGPIPSSFGQLSILKQLDLSNNQLNGIIPQSLDGLSALELLDLSNNQLTGAIPQSLGRLSALKQLDLSNNRLTGAIPQSLGRLSALKQLDLSDNLLSGSIPSSLGQLVNLNTMDISNNSLEGIVSELHFANLSGLRTLEIGSNLLTCKLKSDWIPPFSLSSINMSSCAIGSQFPLWIQTQKELEKLDLSNASISGKFPTWLGGMNLSYLDLSANQISGNLPANIADKIPGLRTLLLSDNLINGLLPDSLCRLDQLQALDLSGNRLSGEISNCWRHTSPLYLINLSSNKLSGRIPSSIGNLYSLTWLQLNNNSLNGELTLALSNCNALELLDLGENNFSGAIPTRINGKNFMKLRILRLRNNMLTGSIPSQLCQLTDLQIMDLAENKLTGGVPRCFSKLFGMTTAQHVPEENMGPALSPSVPAFAPLPGYDTYRQSEKVWAVMKGKDLEYTKVQLRLLDFIDLSSNKLVGFIPEELCMLSGLRGLNLSNNYLSGNIPDKIGELKALESLDLSNNQLSGSIPISMSALTSLSHLNLSYNNLSGNIPKGNQLQTLTDPSIYAGNLQLCGDPLPKCPGDDDSGQHPPVRIDHEDKDDEENKSEKIWFYFVVLSGYATGLWGVIGTLVFKKNWRIAYFRFVDNTKERILVALAVKVARLKKRILESTK</sequence>
<feature type="region of interest" description="Disordered" evidence="12">
    <location>
        <begin position="972"/>
        <end position="995"/>
    </location>
</feature>
<keyword evidence="5 13" id="KW-0812">Transmembrane</keyword>
<proteinExistence type="inferred from homology"/>
<keyword evidence="7" id="KW-0677">Repeat</keyword>
<evidence type="ECO:0000256" key="4">
    <source>
        <dbReference type="ARBA" id="ARBA00022614"/>
    </source>
</evidence>
<name>A0A2P5BSF7_PARAD</name>
<dbReference type="FunFam" id="3.80.10.10:FF:000095">
    <property type="entry name" value="LRR receptor-like serine/threonine-protein kinase GSO1"/>
    <property type="match status" value="1"/>
</dbReference>
<dbReference type="Pfam" id="PF00560">
    <property type="entry name" value="LRR_1"/>
    <property type="match status" value="6"/>
</dbReference>
<dbReference type="SMART" id="SM00365">
    <property type="entry name" value="LRR_SD22"/>
    <property type="match status" value="8"/>
</dbReference>
<keyword evidence="9 13" id="KW-0472">Membrane</keyword>
<feature type="non-terminal residue" evidence="16">
    <location>
        <position position="1"/>
    </location>
</feature>
<evidence type="ECO:0000256" key="2">
    <source>
        <dbReference type="ARBA" id="ARBA00009592"/>
    </source>
</evidence>
<dbReference type="InterPro" id="IPR013210">
    <property type="entry name" value="LRR_N_plant-typ"/>
</dbReference>
<keyword evidence="17" id="KW-1185">Reference proteome</keyword>